<protein>
    <submittedName>
        <fullName evidence="2">Uncharacterized protein</fullName>
    </submittedName>
</protein>
<dbReference type="AlphaFoldDB" id="A0A7W7XFQ8"/>
<sequence>MRDSYPRTLVRLTFANPASLVYLGLVAIAALPMVFASATTDSSFAPLWVLLLTAPTSMILLLPDFANGDSGLAFGYFLAALALAALLHSFLIGLGYQALRRNVMQQGRTTT</sequence>
<evidence type="ECO:0000313" key="3">
    <source>
        <dbReference type="Proteomes" id="UP000582643"/>
    </source>
</evidence>
<name>A0A7W7XFQ8_9ACTN</name>
<proteinExistence type="predicted"/>
<keyword evidence="1" id="KW-0472">Membrane</keyword>
<dbReference type="EMBL" id="JACHJY010000017">
    <property type="protein sequence ID" value="MBB4987154.1"/>
    <property type="molecule type" value="Genomic_DNA"/>
</dbReference>
<feature type="transmembrane region" description="Helical" evidence="1">
    <location>
        <begin position="45"/>
        <end position="62"/>
    </location>
</feature>
<dbReference type="InterPro" id="IPR057702">
    <property type="entry name" value="DUF7942"/>
</dbReference>
<keyword evidence="1" id="KW-0812">Transmembrane</keyword>
<keyword evidence="1" id="KW-1133">Transmembrane helix</keyword>
<feature type="transmembrane region" description="Helical" evidence="1">
    <location>
        <begin position="20"/>
        <end position="38"/>
    </location>
</feature>
<organism evidence="2 3">
    <name type="scientific">Streptomyces nymphaeiformis</name>
    <dbReference type="NCBI Taxonomy" id="2663842"/>
    <lineage>
        <taxon>Bacteria</taxon>
        <taxon>Bacillati</taxon>
        <taxon>Actinomycetota</taxon>
        <taxon>Actinomycetes</taxon>
        <taxon>Kitasatosporales</taxon>
        <taxon>Streptomycetaceae</taxon>
        <taxon>Streptomyces</taxon>
    </lineage>
</organism>
<reference evidence="2 3" key="1">
    <citation type="submission" date="2020-08" db="EMBL/GenBank/DDBJ databases">
        <title>Genomic Encyclopedia of Type Strains, Phase III (KMG-III): the genomes of soil and plant-associated and newly described type strains.</title>
        <authorList>
            <person name="Whitman W."/>
        </authorList>
    </citation>
    <scope>NUCLEOTIDE SEQUENCE [LARGE SCALE GENOMIC DNA]</scope>
    <source>
        <strain evidence="2 3">SFB5A</strain>
    </source>
</reference>
<dbReference type="NCBIfam" id="NF046119">
    <property type="entry name" value="memb_SCO4225"/>
    <property type="match status" value="1"/>
</dbReference>
<evidence type="ECO:0000313" key="2">
    <source>
        <dbReference type="EMBL" id="MBB4987154.1"/>
    </source>
</evidence>
<dbReference type="Proteomes" id="UP000582643">
    <property type="component" value="Unassembled WGS sequence"/>
</dbReference>
<feature type="transmembrane region" description="Helical" evidence="1">
    <location>
        <begin position="74"/>
        <end position="96"/>
    </location>
</feature>
<accession>A0A7W7XFQ8</accession>
<dbReference type="Pfam" id="PF25637">
    <property type="entry name" value="DUF7942"/>
    <property type="match status" value="1"/>
</dbReference>
<evidence type="ECO:0000256" key="1">
    <source>
        <dbReference type="SAM" id="Phobius"/>
    </source>
</evidence>
<keyword evidence="3" id="KW-1185">Reference proteome</keyword>
<dbReference type="RefSeq" id="WP_184933109.1">
    <property type="nucleotide sequence ID" value="NZ_JACHJY010000017.1"/>
</dbReference>
<gene>
    <name evidence="2" type="ORF">GGE06_008126</name>
</gene>
<comment type="caution">
    <text evidence="2">The sequence shown here is derived from an EMBL/GenBank/DDBJ whole genome shotgun (WGS) entry which is preliminary data.</text>
</comment>